<dbReference type="Gene3D" id="3.40.30.120">
    <property type="match status" value="1"/>
</dbReference>
<sequence>MVRIVGDLPNLYVRFDPDSGETVDQAVATGRAWFGGDTADDGDDDEAELVDDLTLKFGYTYAGPPFDDPRHPSAKPGTRLPHVWLDENTSTVDVWANGLALITDDAGWAQAAGRKGLVHRHDSAWRYGTVLVRPDGFVAWRTDDPPHDDADTVLGEAIRQTLS</sequence>
<accession>A0ABV7YFH9</accession>
<name>A0ABV7YFH9_9ACTN</name>
<gene>
    <name evidence="1" type="ORF">ACFOUW_19640</name>
</gene>
<dbReference type="EMBL" id="JBHRZH010000017">
    <property type="protein sequence ID" value="MFC3763064.1"/>
    <property type="molecule type" value="Genomic_DNA"/>
</dbReference>
<comment type="caution">
    <text evidence="1">The sequence shown here is derived from an EMBL/GenBank/DDBJ whole genome shotgun (WGS) entry which is preliminary data.</text>
</comment>
<evidence type="ECO:0000313" key="1">
    <source>
        <dbReference type="EMBL" id="MFC3763064.1"/>
    </source>
</evidence>
<dbReference type="Proteomes" id="UP001595699">
    <property type="component" value="Unassembled WGS sequence"/>
</dbReference>
<organism evidence="1 2">
    <name type="scientific">Tenggerimyces flavus</name>
    <dbReference type="NCBI Taxonomy" id="1708749"/>
    <lineage>
        <taxon>Bacteria</taxon>
        <taxon>Bacillati</taxon>
        <taxon>Actinomycetota</taxon>
        <taxon>Actinomycetes</taxon>
        <taxon>Propionibacteriales</taxon>
        <taxon>Nocardioidaceae</taxon>
        <taxon>Tenggerimyces</taxon>
    </lineage>
</organism>
<evidence type="ECO:0000313" key="2">
    <source>
        <dbReference type="Proteomes" id="UP001595699"/>
    </source>
</evidence>
<protein>
    <submittedName>
        <fullName evidence="1">Uncharacterized protein</fullName>
    </submittedName>
</protein>
<dbReference type="Pfam" id="PF21274">
    <property type="entry name" value="Rng_hyd_C"/>
    <property type="match status" value="1"/>
</dbReference>
<reference evidence="2" key="1">
    <citation type="journal article" date="2019" name="Int. J. Syst. Evol. Microbiol.">
        <title>The Global Catalogue of Microorganisms (GCM) 10K type strain sequencing project: providing services to taxonomists for standard genome sequencing and annotation.</title>
        <authorList>
            <consortium name="The Broad Institute Genomics Platform"/>
            <consortium name="The Broad Institute Genome Sequencing Center for Infectious Disease"/>
            <person name="Wu L."/>
            <person name="Ma J."/>
        </authorList>
    </citation>
    <scope>NUCLEOTIDE SEQUENCE [LARGE SCALE GENOMIC DNA]</scope>
    <source>
        <strain evidence="2">CGMCC 4.7241</strain>
    </source>
</reference>
<keyword evidence="2" id="KW-1185">Reference proteome</keyword>
<dbReference type="RefSeq" id="WP_205119851.1">
    <property type="nucleotide sequence ID" value="NZ_JAFBCM010000001.1"/>
</dbReference>
<proteinExistence type="predicted"/>